<reference evidence="2 3" key="1">
    <citation type="submission" date="2017-09" db="EMBL/GenBank/DDBJ databases">
        <title>Bacterial strain isolated from the female urinary microbiota.</title>
        <authorList>
            <person name="Thomas-White K."/>
            <person name="Kumar N."/>
            <person name="Forster S."/>
            <person name="Putonti C."/>
            <person name="Lawley T."/>
            <person name="Wolfe A.J."/>
        </authorList>
    </citation>
    <scope>NUCLEOTIDE SEQUENCE [LARGE SCALE GENOMIC DNA]</scope>
    <source>
        <strain evidence="2 3">UMB0683</strain>
    </source>
</reference>
<evidence type="ECO:0000313" key="3">
    <source>
        <dbReference type="Proteomes" id="UP000239920"/>
    </source>
</evidence>
<evidence type="ECO:0008006" key="4">
    <source>
        <dbReference type="Google" id="ProtNLM"/>
    </source>
</evidence>
<dbReference type="Proteomes" id="UP000239920">
    <property type="component" value="Unassembled WGS sequence"/>
</dbReference>
<gene>
    <name evidence="2" type="ORF">CK797_02570</name>
</gene>
<feature type="transmembrane region" description="Helical" evidence="1">
    <location>
        <begin position="71"/>
        <end position="93"/>
    </location>
</feature>
<name>A0A2J6NP91_9LACO</name>
<evidence type="ECO:0000313" key="2">
    <source>
        <dbReference type="EMBL" id="PMB83147.1"/>
    </source>
</evidence>
<keyword evidence="1" id="KW-0472">Membrane</keyword>
<organism evidence="2 3">
    <name type="scientific">Limosilactobacillus pontis</name>
    <dbReference type="NCBI Taxonomy" id="35787"/>
    <lineage>
        <taxon>Bacteria</taxon>
        <taxon>Bacillati</taxon>
        <taxon>Bacillota</taxon>
        <taxon>Bacilli</taxon>
        <taxon>Lactobacillales</taxon>
        <taxon>Lactobacillaceae</taxon>
        <taxon>Limosilactobacillus</taxon>
    </lineage>
</organism>
<dbReference type="AlphaFoldDB" id="A0A2J6NP91"/>
<keyword evidence="1" id="KW-0812">Transmembrane</keyword>
<dbReference type="EMBL" id="PNFV01000002">
    <property type="protein sequence ID" value="PMB83147.1"/>
    <property type="molecule type" value="Genomic_DNA"/>
</dbReference>
<sequence>MDNKEVVKRWREAKLIGNIATIACLIMYASYIDQIVLNFTGHPVSPLQPICAAINASLWVAYGWLKPDKDWPVVIANFPGIIFGAITFITAFIH</sequence>
<dbReference type="InterPro" id="IPR004316">
    <property type="entry name" value="SWEET_rpt"/>
</dbReference>
<dbReference type="OrthoDB" id="9794653at2"/>
<feature type="transmembrane region" description="Helical" evidence="1">
    <location>
        <begin position="15"/>
        <end position="32"/>
    </location>
</feature>
<accession>A0A2J6NP91</accession>
<keyword evidence="1" id="KW-1133">Transmembrane helix</keyword>
<proteinExistence type="predicted"/>
<dbReference type="Gene3D" id="1.20.1280.290">
    <property type="match status" value="1"/>
</dbReference>
<protein>
    <recommendedName>
        <fullName evidence="4">Small conserved membrane protein</fullName>
    </recommendedName>
</protein>
<dbReference type="RefSeq" id="WP_104688248.1">
    <property type="nucleotide sequence ID" value="NZ_PNFV01000002.1"/>
</dbReference>
<evidence type="ECO:0000256" key="1">
    <source>
        <dbReference type="SAM" id="Phobius"/>
    </source>
</evidence>
<dbReference type="Pfam" id="PF03083">
    <property type="entry name" value="MtN3_slv"/>
    <property type="match status" value="1"/>
</dbReference>
<dbReference type="GO" id="GO:0016020">
    <property type="term" value="C:membrane"/>
    <property type="evidence" value="ECO:0007669"/>
    <property type="project" value="InterPro"/>
</dbReference>
<comment type="caution">
    <text evidence="2">The sequence shown here is derived from an EMBL/GenBank/DDBJ whole genome shotgun (WGS) entry which is preliminary data.</text>
</comment>